<dbReference type="Gene3D" id="1.10.150.20">
    <property type="entry name" value="5' to 3' exonuclease, C-terminal subdomain"/>
    <property type="match status" value="1"/>
</dbReference>
<sequence>MVALTWQCFSTENSTDNVTVELCRFGLKGDDVMGNVAYARAYNNDHQLRLLLEAASICVTTLESDIASLDIKKHKGAVLRTVEPVSFTSRKDLLRIKGISEAKVDKIMEAVILL</sequence>
<evidence type="ECO:0000313" key="3">
    <source>
        <dbReference type="Proteomes" id="UP001472677"/>
    </source>
</evidence>
<dbReference type="InterPro" id="IPR013632">
    <property type="entry name" value="Rad51_C"/>
</dbReference>
<dbReference type="EMBL" id="JBBPBM010000004">
    <property type="protein sequence ID" value="KAK8589381.1"/>
    <property type="molecule type" value="Genomic_DNA"/>
</dbReference>
<dbReference type="InterPro" id="IPR010995">
    <property type="entry name" value="DNA_repair_Rad51/TF_NusA_a-hlx"/>
</dbReference>
<organism evidence="2 3">
    <name type="scientific">Hibiscus sabdariffa</name>
    <name type="common">roselle</name>
    <dbReference type="NCBI Taxonomy" id="183260"/>
    <lineage>
        <taxon>Eukaryota</taxon>
        <taxon>Viridiplantae</taxon>
        <taxon>Streptophyta</taxon>
        <taxon>Embryophyta</taxon>
        <taxon>Tracheophyta</taxon>
        <taxon>Spermatophyta</taxon>
        <taxon>Magnoliopsida</taxon>
        <taxon>eudicotyledons</taxon>
        <taxon>Gunneridae</taxon>
        <taxon>Pentapetalae</taxon>
        <taxon>rosids</taxon>
        <taxon>malvids</taxon>
        <taxon>Malvales</taxon>
        <taxon>Malvaceae</taxon>
        <taxon>Malvoideae</taxon>
        <taxon>Hibiscus</taxon>
    </lineage>
</organism>
<feature type="domain" description="Rad51-like C-terminal" evidence="1">
    <location>
        <begin position="24"/>
        <end position="58"/>
    </location>
</feature>
<dbReference type="Proteomes" id="UP001472677">
    <property type="component" value="Unassembled WGS sequence"/>
</dbReference>
<gene>
    <name evidence="2" type="ORF">V6N12_023779</name>
</gene>
<evidence type="ECO:0000313" key="2">
    <source>
        <dbReference type="EMBL" id="KAK8589381.1"/>
    </source>
</evidence>
<proteinExistence type="predicted"/>
<dbReference type="SUPFAM" id="SSF47794">
    <property type="entry name" value="Rad51 N-terminal domain-like"/>
    <property type="match status" value="1"/>
</dbReference>
<accession>A0ABR2FZL6</accession>
<protein>
    <recommendedName>
        <fullName evidence="1">Rad51-like C-terminal domain-containing protein</fullName>
    </recommendedName>
</protein>
<name>A0ABR2FZL6_9ROSI</name>
<keyword evidence="3" id="KW-1185">Reference proteome</keyword>
<evidence type="ECO:0000259" key="1">
    <source>
        <dbReference type="Pfam" id="PF08423"/>
    </source>
</evidence>
<dbReference type="PANTHER" id="PTHR22942:SF39">
    <property type="entry name" value="DNA REPAIR PROTEIN RAD51 HOMOLOG 1"/>
    <property type="match status" value="1"/>
</dbReference>
<dbReference type="PANTHER" id="PTHR22942">
    <property type="entry name" value="RECA/RAD51/RADA DNA STRAND-PAIRING FAMILY MEMBER"/>
    <property type="match status" value="1"/>
</dbReference>
<dbReference type="Pfam" id="PF08423">
    <property type="entry name" value="Rad51"/>
    <property type="match status" value="1"/>
</dbReference>
<reference evidence="2 3" key="1">
    <citation type="journal article" date="2024" name="G3 (Bethesda)">
        <title>Genome assembly of Hibiscus sabdariffa L. provides insights into metabolisms of medicinal natural products.</title>
        <authorList>
            <person name="Kim T."/>
        </authorList>
    </citation>
    <scope>NUCLEOTIDE SEQUENCE [LARGE SCALE GENOMIC DNA]</scope>
    <source>
        <strain evidence="2">TK-2024</strain>
        <tissue evidence="2">Old leaves</tissue>
    </source>
</reference>
<comment type="caution">
    <text evidence="2">The sequence shown here is derived from an EMBL/GenBank/DDBJ whole genome shotgun (WGS) entry which is preliminary data.</text>
</comment>